<protein>
    <submittedName>
        <fullName evidence="2">Titin</fullName>
    </submittedName>
</protein>
<dbReference type="AlphaFoldDB" id="A0A915J026"/>
<dbReference type="InterPro" id="IPR013783">
    <property type="entry name" value="Ig-like_fold"/>
</dbReference>
<dbReference type="Proteomes" id="UP000887565">
    <property type="component" value="Unplaced"/>
</dbReference>
<dbReference type="Gene3D" id="2.60.40.10">
    <property type="entry name" value="Immunoglobulins"/>
    <property type="match status" value="1"/>
</dbReference>
<reference evidence="2" key="1">
    <citation type="submission" date="2022-11" db="UniProtKB">
        <authorList>
            <consortium name="WormBaseParasite"/>
        </authorList>
    </citation>
    <scope>IDENTIFICATION</scope>
</reference>
<proteinExistence type="predicted"/>
<evidence type="ECO:0000313" key="2">
    <source>
        <dbReference type="WBParaSite" id="nRc.2.0.1.t19816-RA"/>
    </source>
</evidence>
<evidence type="ECO:0000313" key="1">
    <source>
        <dbReference type="Proteomes" id="UP000887565"/>
    </source>
</evidence>
<organism evidence="1 2">
    <name type="scientific">Romanomermis culicivorax</name>
    <name type="common">Nematode worm</name>
    <dbReference type="NCBI Taxonomy" id="13658"/>
    <lineage>
        <taxon>Eukaryota</taxon>
        <taxon>Metazoa</taxon>
        <taxon>Ecdysozoa</taxon>
        <taxon>Nematoda</taxon>
        <taxon>Enoplea</taxon>
        <taxon>Dorylaimia</taxon>
        <taxon>Mermithida</taxon>
        <taxon>Mermithoidea</taxon>
        <taxon>Mermithidae</taxon>
        <taxon>Romanomermis</taxon>
    </lineage>
</organism>
<accession>A0A915J026</accession>
<sequence length="93" mass="10413">LLNTDLDDQGEYKVCLENEAGSADSEAALTVTRVVPRQDTQQEQMEAEAVLTITKILKDQTAKEGDNVGFDVDFSGSPTTIKWYQIFIEKYHT</sequence>
<keyword evidence="1" id="KW-1185">Reference proteome</keyword>
<name>A0A915J026_ROMCU</name>
<dbReference type="WBParaSite" id="nRc.2.0.1.t19816-RA">
    <property type="protein sequence ID" value="nRc.2.0.1.t19816-RA"/>
    <property type="gene ID" value="nRc.2.0.1.g19816"/>
</dbReference>